<name>A0A378IB71_9GAMM</name>
<sequence>MSTTNFLNEFLLKNRSIPELSQIYHHVYFKKNDGGYFGANDSILHYFDLPDHSQLLQLKEIEVLPSIEIYNAVLNNDELVKKSECPNVFYEQGFISIKSPLYNGTNIVGLLGISLKMEQYSLGDFNSIISIINTIFQQSLSNEISEINCINKKPLSINLTPREIDCLRLYMKGYTIKNIAKYLNLSSRSIEFYMVNIKNKFGVNKRSELLPLAFEYYPNLME</sequence>
<dbReference type="GO" id="GO:0006355">
    <property type="term" value="P:regulation of DNA-templated transcription"/>
    <property type="evidence" value="ECO:0007669"/>
    <property type="project" value="InterPro"/>
</dbReference>
<dbReference type="InterPro" id="IPR016032">
    <property type="entry name" value="Sig_transdc_resp-reg_C-effctor"/>
</dbReference>
<feature type="domain" description="HTH luxR-type" evidence="4">
    <location>
        <begin position="152"/>
        <end position="217"/>
    </location>
</feature>
<dbReference type="CDD" id="cd06170">
    <property type="entry name" value="LuxR_C_like"/>
    <property type="match status" value="1"/>
</dbReference>
<dbReference type="RefSeq" id="WP_058523392.1">
    <property type="nucleotide sequence ID" value="NZ_CAAAHV010000046.1"/>
</dbReference>
<keyword evidence="7" id="KW-1185">Reference proteome</keyword>
<dbReference type="SUPFAM" id="SSF46894">
    <property type="entry name" value="C-terminal effector domain of the bipartite response regulators"/>
    <property type="match status" value="1"/>
</dbReference>
<reference evidence="5 7" key="1">
    <citation type="submission" date="2015-11" db="EMBL/GenBank/DDBJ databases">
        <title>Genomic analysis of 38 Legionella species identifies large and diverse effector repertoires.</title>
        <authorList>
            <person name="Burstein D."/>
            <person name="Amaro F."/>
            <person name="Zusman T."/>
            <person name="Lifshitz Z."/>
            <person name="Cohen O."/>
            <person name="Gilbert J.A."/>
            <person name="Pupko T."/>
            <person name="Shuman H.A."/>
            <person name="Segal G."/>
        </authorList>
    </citation>
    <scope>NUCLEOTIDE SEQUENCE [LARGE SCALE GENOMIC DNA]</scope>
    <source>
        <strain evidence="5 7">CDC#1407-AL-14</strain>
    </source>
</reference>
<reference evidence="6 8" key="2">
    <citation type="submission" date="2018-06" db="EMBL/GenBank/DDBJ databases">
        <authorList>
            <consortium name="Pathogen Informatics"/>
            <person name="Doyle S."/>
        </authorList>
    </citation>
    <scope>NUCLEOTIDE SEQUENCE [LARGE SCALE GENOMIC DNA]</scope>
    <source>
        <strain evidence="6 8">NCTC12437</strain>
    </source>
</reference>
<keyword evidence="2" id="KW-0238">DNA-binding</keyword>
<dbReference type="InterPro" id="IPR036388">
    <property type="entry name" value="WH-like_DNA-bd_sf"/>
</dbReference>
<dbReference type="Gene3D" id="1.10.10.10">
    <property type="entry name" value="Winged helix-like DNA-binding domain superfamily/Winged helix DNA-binding domain"/>
    <property type="match status" value="1"/>
</dbReference>
<organism evidence="6 8">
    <name type="scientific">Legionella birminghamensis</name>
    <dbReference type="NCBI Taxonomy" id="28083"/>
    <lineage>
        <taxon>Bacteria</taxon>
        <taxon>Pseudomonadati</taxon>
        <taxon>Pseudomonadota</taxon>
        <taxon>Gammaproteobacteria</taxon>
        <taxon>Legionellales</taxon>
        <taxon>Legionellaceae</taxon>
        <taxon>Legionella</taxon>
    </lineage>
</organism>
<dbReference type="GO" id="GO:0003677">
    <property type="term" value="F:DNA binding"/>
    <property type="evidence" value="ECO:0007669"/>
    <property type="project" value="UniProtKB-KW"/>
</dbReference>
<evidence type="ECO:0000313" key="5">
    <source>
        <dbReference type="EMBL" id="KTC72545.1"/>
    </source>
</evidence>
<evidence type="ECO:0000259" key="4">
    <source>
        <dbReference type="PROSITE" id="PS50043"/>
    </source>
</evidence>
<dbReference type="Pfam" id="PF00196">
    <property type="entry name" value="GerE"/>
    <property type="match status" value="1"/>
</dbReference>
<evidence type="ECO:0000256" key="3">
    <source>
        <dbReference type="ARBA" id="ARBA00023163"/>
    </source>
</evidence>
<dbReference type="InterPro" id="IPR000792">
    <property type="entry name" value="Tscrpt_reg_LuxR_C"/>
</dbReference>
<gene>
    <name evidence="6" type="primary">comA_1</name>
    <name evidence="5" type="ORF">Lbir_1320</name>
    <name evidence="6" type="ORF">NCTC12437_01925</name>
</gene>
<dbReference type="PRINTS" id="PR00038">
    <property type="entry name" value="HTHLUXR"/>
</dbReference>
<evidence type="ECO:0000313" key="6">
    <source>
        <dbReference type="EMBL" id="STX32146.1"/>
    </source>
</evidence>
<dbReference type="EMBL" id="UGNW01000001">
    <property type="protein sequence ID" value="STX32146.1"/>
    <property type="molecule type" value="Genomic_DNA"/>
</dbReference>
<evidence type="ECO:0000313" key="8">
    <source>
        <dbReference type="Proteomes" id="UP000255066"/>
    </source>
</evidence>
<dbReference type="AlphaFoldDB" id="A0A378IB71"/>
<dbReference type="Proteomes" id="UP000054735">
    <property type="component" value="Unassembled WGS sequence"/>
</dbReference>
<keyword evidence="1" id="KW-0805">Transcription regulation</keyword>
<dbReference type="STRING" id="28083.Lbir_1320"/>
<dbReference type="SMART" id="SM00421">
    <property type="entry name" value="HTH_LUXR"/>
    <property type="match status" value="1"/>
</dbReference>
<evidence type="ECO:0000256" key="1">
    <source>
        <dbReference type="ARBA" id="ARBA00023015"/>
    </source>
</evidence>
<dbReference type="PANTHER" id="PTHR44688:SF16">
    <property type="entry name" value="DNA-BINDING TRANSCRIPTIONAL ACTIVATOR DEVR_DOSR"/>
    <property type="match status" value="1"/>
</dbReference>
<evidence type="ECO:0000256" key="2">
    <source>
        <dbReference type="ARBA" id="ARBA00023125"/>
    </source>
</evidence>
<evidence type="ECO:0000313" key="7">
    <source>
        <dbReference type="Proteomes" id="UP000054735"/>
    </source>
</evidence>
<keyword evidence="3" id="KW-0804">Transcription</keyword>
<dbReference type="PROSITE" id="PS50043">
    <property type="entry name" value="HTH_LUXR_2"/>
    <property type="match status" value="1"/>
</dbReference>
<proteinExistence type="predicted"/>
<protein>
    <submittedName>
        <fullName evidence="6">LuxR family transcriptional regulator</fullName>
    </submittedName>
</protein>
<dbReference type="PANTHER" id="PTHR44688">
    <property type="entry name" value="DNA-BINDING TRANSCRIPTIONAL ACTIVATOR DEVR_DOSR"/>
    <property type="match status" value="1"/>
</dbReference>
<accession>A0A378IB71</accession>
<dbReference type="EMBL" id="LNXT01000015">
    <property type="protein sequence ID" value="KTC72545.1"/>
    <property type="molecule type" value="Genomic_DNA"/>
</dbReference>
<dbReference type="Proteomes" id="UP000255066">
    <property type="component" value="Unassembled WGS sequence"/>
</dbReference>